<evidence type="ECO:0000313" key="2">
    <source>
        <dbReference type="Proteomes" id="UP000218151"/>
    </source>
</evidence>
<dbReference type="RefSeq" id="WP_095997980.1">
    <property type="nucleotide sequence ID" value="NZ_NSLI01000003.1"/>
</dbReference>
<sequence length="300" mass="33176">MIDTQALRAAYDRDGFVAVEGLLSPDEVAGLKAEAAAIARGLRGPLIGAEPRDGASDDEVMADILAIHFPHKTSVVVLDAVKHPRIVEVVTALIGPDVKSMQTMLFMKRAGKPGQAWHQDEHFIATRDGSLIGAWIALDDATVENGCLWMHPGSHRDRVLYPMRPHHDPRFDHSDEMYGFPYAREGGVPVELKAGGVAFFDGYVLHRSLDNRAGGGFRRALVTHYMNARSLLPWATDGRRAPVDHRDVVMVAGEDPYAWKGVEDLMFPYVRADDPEKAKTLFAQLHAEAERRREARRAAA</sequence>
<dbReference type="SUPFAM" id="SSF51197">
    <property type="entry name" value="Clavaminate synthase-like"/>
    <property type="match status" value="1"/>
</dbReference>
<dbReference type="EMBL" id="NSLI01000003">
    <property type="protein sequence ID" value="PAX07737.1"/>
    <property type="molecule type" value="Genomic_DNA"/>
</dbReference>
<dbReference type="Proteomes" id="UP000218151">
    <property type="component" value="Unassembled WGS sequence"/>
</dbReference>
<dbReference type="OrthoDB" id="9791262at2"/>
<dbReference type="Pfam" id="PF05721">
    <property type="entry name" value="PhyH"/>
    <property type="match status" value="1"/>
</dbReference>
<keyword evidence="1" id="KW-0560">Oxidoreductase</keyword>
<dbReference type="InterPro" id="IPR008775">
    <property type="entry name" value="Phytyl_CoA_dOase-like"/>
</dbReference>
<dbReference type="GO" id="GO:0016706">
    <property type="term" value="F:2-oxoglutarate-dependent dioxygenase activity"/>
    <property type="evidence" value="ECO:0007669"/>
    <property type="project" value="UniProtKB-ARBA"/>
</dbReference>
<gene>
    <name evidence="1" type="ORF">CKY28_08855</name>
</gene>
<organism evidence="1 2">
    <name type="scientific">Sphingomonas lenta</name>
    <dbReference type="NCBI Taxonomy" id="1141887"/>
    <lineage>
        <taxon>Bacteria</taxon>
        <taxon>Pseudomonadati</taxon>
        <taxon>Pseudomonadota</taxon>
        <taxon>Alphaproteobacteria</taxon>
        <taxon>Sphingomonadales</taxon>
        <taxon>Sphingomonadaceae</taxon>
        <taxon>Sphingomonas</taxon>
    </lineage>
</organism>
<dbReference type="PANTHER" id="PTHR20883:SF46">
    <property type="entry name" value="PHYTANOYL-COA HYDROXYLASE"/>
    <property type="match status" value="1"/>
</dbReference>
<comment type="caution">
    <text evidence="1">The sequence shown here is derived from an EMBL/GenBank/DDBJ whole genome shotgun (WGS) entry which is preliminary data.</text>
</comment>
<keyword evidence="2" id="KW-1185">Reference proteome</keyword>
<keyword evidence="1" id="KW-0223">Dioxygenase</keyword>
<protein>
    <submittedName>
        <fullName evidence="1">Phytanoyl-CoA dioxygenase</fullName>
    </submittedName>
</protein>
<dbReference type="AlphaFoldDB" id="A0A2A2SEQ0"/>
<accession>A0A2A2SEQ0</accession>
<dbReference type="PANTHER" id="PTHR20883">
    <property type="entry name" value="PHYTANOYL-COA DIOXYGENASE DOMAIN CONTAINING 1"/>
    <property type="match status" value="1"/>
</dbReference>
<proteinExistence type="predicted"/>
<name>A0A2A2SEQ0_9SPHN</name>
<evidence type="ECO:0000313" key="1">
    <source>
        <dbReference type="EMBL" id="PAX07737.1"/>
    </source>
</evidence>
<dbReference type="Gene3D" id="2.60.120.620">
    <property type="entry name" value="q2cbj1_9rhob like domain"/>
    <property type="match status" value="1"/>
</dbReference>
<dbReference type="GO" id="GO:0005506">
    <property type="term" value="F:iron ion binding"/>
    <property type="evidence" value="ECO:0007669"/>
    <property type="project" value="UniProtKB-ARBA"/>
</dbReference>
<reference evidence="2" key="1">
    <citation type="submission" date="2017-09" db="EMBL/GenBank/DDBJ databases">
        <authorList>
            <person name="Feng G."/>
            <person name="Zhu H."/>
        </authorList>
    </citation>
    <scope>NUCLEOTIDE SEQUENCE [LARGE SCALE GENOMIC DNA]</scope>
    <source>
        <strain evidence="2">1PNM-20</strain>
    </source>
</reference>